<reference evidence="2 3" key="1">
    <citation type="submission" date="2019-05" db="EMBL/GenBank/DDBJ databases">
        <title>Another draft genome of Portunus trituberculatus and its Hox gene families provides insights of decapod evolution.</title>
        <authorList>
            <person name="Jeong J.-H."/>
            <person name="Song I."/>
            <person name="Kim S."/>
            <person name="Choi T."/>
            <person name="Kim D."/>
            <person name="Ryu S."/>
            <person name="Kim W."/>
        </authorList>
    </citation>
    <scope>NUCLEOTIDE SEQUENCE [LARGE SCALE GENOMIC DNA]</scope>
    <source>
        <tissue evidence="2">Muscle</tissue>
    </source>
</reference>
<name>A0A5B7EJ26_PORTR</name>
<comment type="caution">
    <text evidence="2">The sequence shown here is derived from an EMBL/GenBank/DDBJ whole genome shotgun (WGS) entry which is preliminary data.</text>
</comment>
<dbReference type="Proteomes" id="UP000324222">
    <property type="component" value="Unassembled WGS sequence"/>
</dbReference>
<evidence type="ECO:0000313" key="3">
    <source>
        <dbReference type="Proteomes" id="UP000324222"/>
    </source>
</evidence>
<dbReference type="AlphaFoldDB" id="A0A5B7EJ26"/>
<feature type="region of interest" description="Disordered" evidence="1">
    <location>
        <begin position="1"/>
        <end position="56"/>
    </location>
</feature>
<feature type="compositionally biased region" description="Acidic residues" evidence="1">
    <location>
        <begin position="36"/>
        <end position="45"/>
    </location>
</feature>
<keyword evidence="3" id="KW-1185">Reference proteome</keyword>
<proteinExistence type="predicted"/>
<evidence type="ECO:0000313" key="2">
    <source>
        <dbReference type="EMBL" id="MPC33267.1"/>
    </source>
</evidence>
<dbReference type="EMBL" id="VSRR010002794">
    <property type="protein sequence ID" value="MPC33267.1"/>
    <property type="molecule type" value="Genomic_DNA"/>
</dbReference>
<protein>
    <submittedName>
        <fullName evidence="2">Uncharacterized protein</fullName>
    </submittedName>
</protein>
<organism evidence="2 3">
    <name type="scientific">Portunus trituberculatus</name>
    <name type="common">Swimming crab</name>
    <name type="synonym">Neptunus trituberculatus</name>
    <dbReference type="NCBI Taxonomy" id="210409"/>
    <lineage>
        <taxon>Eukaryota</taxon>
        <taxon>Metazoa</taxon>
        <taxon>Ecdysozoa</taxon>
        <taxon>Arthropoda</taxon>
        <taxon>Crustacea</taxon>
        <taxon>Multicrustacea</taxon>
        <taxon>Malacostraca</taxon>
        <taxon>Eumalacostraca</taxon>
        <taxon>Eucarida</taxon>
        <taxon>Decapoda</taxon>
        <taxon>Pleocyemata</taxon>
        <taxon>Brachyura</taxon>
        <taxon>Eubrachyura</taxon>
        <taxon>Portunoidea</taxon>
        <taxon>Portunidae</taxon>
        <taxon>Portuninae</taxon>
        <taxon>Portunus</taxon>
    </lineage>
</organism>
<sequence length="101" mass="11630">MEMVNGGEGRDDGESFFQGREEHAREGGRPGFKEEREEEKEEEVEEGRAHDTAAVPAGVSAQLLWRRNMPVAVHWWHARVQNRRGKTRRAFQEFRGHNTSG</sequence>
<evidence type="ECO:0000256" key="1">
    <source>
        <dbReference type="SAM" id="MobiDB-lite"/>
    </source>
</evidence>
<accession>A0A5B7EJ26</accession>
<gene>
    <name evidence="2" type="ORF">E2C01_026612</name>
</gene>
<feature type="compositionally biased region" description="Basic and acidic residues" evidence="1">
    <location>
        <begin position="8"/>
        <end position="35"/>
    </location>
</feature>